<proteinExistence type="predicted"/>
<dbReference type="EMBL" id="LJXB01000068">
    <property type="protein sequence ID" value="KPU60468.1"/>
    <property type="molecule type" value="Genomic_DNA"/>
</dbReference>
<organism evidence="1 2">
    <name type="scientific">Pseudomonas fluorescens</name>
    <dbReference type="NCBI Taxonomy" id="294"/>
    <lineage>
        <taxon>Bacteria</taxon>
        <taxon>Pseudomonadati</taxon>
        <taxon>Pseudomonadota</taxon>
        <taxon>Gammaproteobacteria</taxon>
        <taxon>Pseudomonadales</taxon>
        <taxon>Pseudomonadaceae</taxon>
        <taxon>Pseudomonas</taxon>
    </lineage>
</organism>
<dbReference type="Pfam" id="PF03692">
    <property type="entry name" value="CxxCxxCC"/>
    <property type="match status" value="1"/>
</dbReference>
<gene>
    <name evidence="1" type="ORF">AN403_4116</name>
</gene>
<accession>A0A0P8Z5B1</accession>
<dbReference type="InterPro" id="IPR005358">
    <property type="entry name" value="Puta_zinc/iron-chelating_dom"/>
</dbReference>
<dbReference type="OrthoDB" id="7500397at2"/>
<sequence length="248" mass="27487">MENEAIRFACNGCGVCCKGRLIPLTLNESRQWLQRGHDVSVILEAFNETLYPAEPAKFIHSSRRATEVDSGTAKIRVVAILAANALTQCPNLDDQDRCGIYEARPLVCRIYPMEISPFISLNPAQKACPPEVWDEGEIIFSDRIVDPTIASQVDQSREADRNDAGAKVAICESMGMTTAAWKENALAVYLPERTALIDAIQRYDAGLHKSESPHWRVRVDDQALRQQLGDIGVEVDAAGSSDYIFHKL</sequence>
<reference evidence="1 2" key="1">
    <citation type="submission" date="2015-09" db="EMBL/GenBank/DDBJ databases">
        <authorList>
            <person name="Jackson K.R."/>
            <person name="Lunt B.L."/>
            <person name="Fisher J.N.B."/>
            <person name="Gardner A.V."/>
            <person name="Bailey M.E."/>
            <person name="Deus L.M."/>
            <person name="Earl A.S."/>
            <person name="Gibby P.D."/>
            <person name="Hartmann K.A."/>
            <person name="Liu J.E."/>
            <person name="Manci A.M."/>
            <person name="Nielsen D.A."/>
            <person name="Solomon M.B."/>
            <person name="Breakwell D.P."/>
            <person name="Burnett S.H."/>
            <person name="Grose J.H."/>
        </authorList>
    </citation>
    <scope>NUCLEOTIDE SEQUENCE [LARGE SCALE GENOMIC DNA]</scope>
    <source>
        <strain evidence="1 2">S613</strain>
    </source>
</reference>
<dbReference type="AlphaFoldDB" id="A0A0P8Z5B1"/>
<dbReference type="PANTHER" id="PTHR35866">
    <property type="entry name" value="PUTATIVE-RELATED"/>
    <property type="match status" value="1"/>
</dbReference>
<dbReference type="PATRIC" id="fig|294.162.peg.1771"/>
<dbReference type="Proteomes" id="UP000050349">
    <property type="component" value="Unassembled WGS sequence"/>
</dbReference>
<evidence type="ECO:0000313" key="1">
    <source>
        <dbReference type="EMBL" id="KPU60468.1"/>
    </source>
</evidence>
<dbReference type="RefSeq" id="WP_057397130.1">
    <property type="nucleotide sequence ID" value="NZ_LJXB01000068.1"/>
</dbReference>
<dbReference type="PANTHER" id="PTHR35866:SF2">
    <property type="entry name" value="YKGJ FAMILY CYSTEINE CLUSTER PROTEIN"/>
    <property type="match status" value="1"/>
</dbReference>
<protein>
    <submittedName>
        <fullName evidence="1">Putative zinc-/iron-chelating domain protein</fullName>
    </submittedName>
</protein>
<evidence type="ECO:0000313" key="2">
    <source>
        <dbReference type="Proteomes" id="UP000050349"/>
    </source>
</evidence>
<name>A0A0P8Z5B1_PSEFL</name>
<comment type="caution">
    <text evidence="1">The sequence shown here is derived from an EMBL/GenBank/DDBJ whole genome shotgun (WGS) entry which is preliminary data.</text>
</comment>